<comment type="caution">
    <text evidence="2">The sequence shown here is derived from an EMBL/GenBank/DDBJ whole genome shotgun (WGS) entry which is preliminary data.</text>
</comment>
<evidence type="ECO:0000313" key="3">
    <source>
        <dbReference type="Proteomes" id="UP001642464"/>
    </source>
</evidence>
<name>A0ABP0K7S5_9DINO</name>
<dbReference type="Pfam" id="PF04564">
    <property type="entry name" value="U-box"/>
    <property type="match status" value="1"/>
</dbReference>
<organism evidence="2 3">
    <name type="scientific">Durusdinium trenchii</name>
    <dbReference type="NCBI Taxonomy" id="1381693"/>
    <lineage>
        <taxon>Eukaryota</taxon>
        <taxon>Sar</taxon>
        <taxon>Alveolata</taxon>
        <taxon>Dinophyceae</taxon>
        <taxon>Suessiales</taxon>
        <taxon>Symbiodiniaceae</taxon>
        <taxon>Durusdinium</taxon>
    </lineage>
</organism>
<accession>A0ABP0K7S5</accession>
<feature type="domain" description="U-box" evidence="1">
    <location>
        <begin position="66"/>
        <end position="99"/>
    </location>
</feature>
<dbReference type="Gene3D" id="3.30.40.10">
    <property type="entry name" value="Zinc/RING finger domain, C3HC4 (zinc finger)"/>
    <property type="match status" value="1"/>
</dbReference>
<dbReference type="InterPro" id="IPR003613">
    <property type="entry name" value="Ubox_domain"/>
</dbReference>
<dbReference type="Proteomes" id="UP001642464">
    <property type="component" value="Unassembled WGS sequence"/>
</dbReference>
<gene>
    <name evidence="2" type="ORF">SCF082_LOCUS15946</name>
</gene>
<feature type="non-terminal residue" evidence="2">
    <location>
        <position position="99"/>
    </location>
</feature>
<sequence length="99" mass="10931">MSAVQKASSSMDCPTVPSAAEPLNYHAAARQGRQAEYGERWGEGAARYFSIEADFLDEDQSIRLMPVPESFFCPISATIMSDPVATVDGCAYERDYIER</sequence>
<proteinExistence type="predicted"/>
<keyword evidence="3" id="KW-1185">Reference proteome</keyword>
<evidence type="ECO:0000313" key="2">
    <source>
        <dbReference type="EMBL" id="CAK9022825.1"/>
    </source>
</evidence>
<evidence type="ECO:0000259" key="1">
    <source>
        <dbReference type="PROSITE" id="PS51698"/>
    </source>
</evidence>
<protein>
    <recommendedName>
        <fullName evidence="1">U-box domain-containing protein</fullName>
    </recommendedName>
</protein>
<dbReference type="InterPro" id="IPR013083">
    <property type="entry name" value="Znf_RING/FYVE/PHD"/>
</dbReference>
<dbReference type="PROSITE" id="PS51698">
    <property type="entry name" value="U_BOX"/>
    <property type="match status" value="1"/>
</dbReference>
<dbReference type="SUPFAM" id="SSF57850">
    <property type="entry name" value="RING/U-box"/>
    <property type="match status" value="1"/>
</dbReference>
<dbReference type="EMBL" id="CAXAMM010010245">
    <property type="protein sequence ID" value="CAK9022825.1"/>
    <property type="molecule type" value="Genomic_DNA"/>
</dbReference>
<reference evidence="2 3" key="1">
    <citation type="submission" date="2024-02" db="EMBL/GenBank/DDBJ databases">
        <authorList>
            <person name="Chen Y."/>
            <person name="Shah S."/>
            <person name="Dougan E. K."/>
            <person name="Thang M."/>
            <person name="Chan C."/>
        </authorList>
    </citation>
    <scope>NUCLEOTIDE SEQUENCE [LARGE SCALE GENOMIC DNA]</scope>
</reference>